<sequence>MSSLYFIALVLLSHQMHPSFEHPEPRRSLTEMYLATFIRDYSVEHCIKAAIHGVRVSVTSIEMQNWTRQDHSTGSKPVSLQSAKVMRSIIQPLPQS</sequence>
<proteinExistence type="predicted"/>
<dbReference type="EMBL" id="KZ678533">
    <property type="protein sequence ID" value="PSR80340.1"/>
    <property type="molecule type" value="Genomic_DNA"/>
</dbReference>
<organism evidence="2 3">
    <name type="scientific">Coniella lustricola</name>
    <dbReference type="NCBI Taxonomy" id="2025994"/>
    <lineage>
        <taxon>Eukaryota</taxon>
        <taxon>Fungi</taxon>
        <taxon>Dikarya</taxon>
        <taxon>Ascomycota</taxon>
        <taxon>Pezizomycotina</taxon>
        <taxon>Sordariomycetes</taxon>
        <taxon>Sordariomycetidae</taxon>
        <taxon>Diaporthales</taxon>
        <taxon>Schizoparmaceae</taxon>
        <taxon>Coniella</taxon>
    </lineage>
</organism>
<dbReference type="AlphaFoldDB" id="A0A2T3A004"/>
<feature type="chain" id="PRO_5015401623" description="Secreted protein" evidence="1">
    <location>
        <begin position="22"/>
        <end position="96"/>
    </location>
</feature>
<gene>
    <name evidence="2" type="ORF">BD289DRAFT_69242</name>
</gene>
<evidence type="ECO:0000313" key="3">
    <source>
        <dbReference type="Proteomes" id="UP000241462"/>
    </source>
</evidence>
<evidence type="ECO:0000256" key="1">
    <source>
        <dbReference type="SAM" id="SignalP"/>
    </source>
</evidence>
<keyword evidence="3" id="KW-1185">Reference proteome</keyword>
<evidence type="ECO:0000313" key="2">
    <source>
        <dbReference type="EMBL" id="PSR80340.1"/>
    </source>
</evidence>
<name>A0A2T3A004_9PEZI</name>
<accession>A0A2T3A004</accession>
<evidence type="ECO:0008006" key="4">
    <source>
        <dbReference type="Google" id="ProtNLM"/>
    </source>
</evidence>
<dbReference type="Proteomes" id="UP000241462">
    <property type="component" value="Unassembled WGS sequence"/>
</dbReference>
<protein>
    <recommendedName>
        <fullName evidence="4">Secreted protein</fullName>
    </recommendedName>
</protein>
<feature type="signal peptide" evidence="1">
    <location>
        <begin position="1"/>
        <end position="21"/>
    </location>
</feature>
<dbReference type="InParanoid" id="A0A2T3A004"/>
<reference evidence="2 3" key="1">
    <citation type="journal article" date="2018" name="Mycol. Prog.">
        <title>Coniella lustricola, a new species from submerged detritus.</title>
        <authorList>
            <person name="Raudabaugh D.B."/>
            <person name="Iturriaga T."/>
            <person name="Carver A."/>
            <person name="Mondo S."/>
            <person name="Pangilinan J."/>
            <person name="Lipzen A."/>
            <person name="He G."/>
            <person name="Amirebrahimi M."/>
            <person name="Grigoriev I.V."/>
            <person name="Miller A.N."/>
        </authorList>
    </citation>
    <scope>NUCLEOTIDE SEQUENCE [LARGE SCALE GENOMIC DNA]</scope>
    <source>
        <strain evidence="2 3">B22-T-1</strain>
    </source>
</reference>
<keyword evidence="1" id="KW-0732">Signal</keyword>